<name>A0A1H6XIY3_9EURY</name>
<dbReference type="SUPFAM" id="SSF52402">
    <property type="entry name" value="Adenine nucleotide alpha hydrolases-like"/>
    <property type="match status" value="1"/>
</dbReference>
<dbReference type="Gene3D" id="3.40.50.620">
    <property type="entry name" value="HUPs"/>
    <property type="match status" value="1"/>
</dbReference>
<accession>A0A2H4PZA4</accession>
<dbReference type="EMBL" id="FNYR01000037">
    <property type="protein sequence ID" value="SEJ26667.1"/>
    <property type="molecule type" value="Genomic_DNA"/>
</dbReference>
<keyword evidence="3" id="KW-1185">Reference proteome</keyword>
<dbReference type="RefSeq" id="WP_089673661.1">
    <property type="nucleotide sequence ID" value="NZ_CP024845.1"/>
</dbReference>
<dbReference type="Proteomes" id="UP000198888">
    <property type="component" value="Unassembled WGS sequence"/>
</dbReference>
<dbReference type="STRING" id="1073996.SAMN05444271_13731"/>
<dbReference type="AlphaFoldDB" id="A0A1H6XIY3"/>
<feature type="domain" description="UspA" evidence="1">
    <location>
        <begin position="2"/>
        <end position="127"/>
    </location>
</feature>
<proteinExistence type="predicted"/>
<dbReference type="GeneID" id="35001465"/>
<dbReference type="KEGG" id="hae:halTADL_0646"/>
<protein>
    <submittedName>
        <fullName evidence="2">Nucleotide-binding universal stress protein, UspA family</fullName>
    </submittedName>
</protein>
<sequence length="162" mass="17761">MTLVVPYDNSELSKTALIRAAQFSTVFDQRVVAVSVVPRNNTTYARERDWIGSNERFDTEAVVTTLRESVAKIAPEATFDHISVGRDAPSGTIANKIRRFARQNDASIVFVGSENAGRIVGTLTVGSSVTTDRSYETMIIPHAKPVKIKELETALPTPPEIQ</sequence>
<gene>
    <name evidence="2" type="ORF">SAMN05444271_13731</name>
</gene>
<dbReference type="CDD" id="cd00293">
    <property type="entry name" value="USP-like"/>
    <property type="match status" value="1"/>
</dbReference>
<dbReference type="OrthoDB" id="193961at2157"/>
<reference evidence="2 3" key="1">
    <citation type="submission" date="2016-10" db="EMBL/GenBank/DDBJ databases">
        <authorList>
            <person name="de Groot N.N."/>
        </authorList>
    </citation>
    <scope>NUCLEOTIDE SEQUENCE [LARGE SCALE GENOMIC DNA]</scope>
    <source>
        <strain evidence="2 3">DSM 22187</strain>
    </source>
</reference>
<evidence type="ECO:0000313" key="2">
    <source>
        <dbReference type="EMBL" id="SEJ26667.1"/>
    </source>
</evidence>
<accession>A0A1H6XIY3</accession>
<evidence type="ECO:0000313" key="3">
    <source>
        <dbReference type="Proteomes" id="UP000198888"/>
    </source>
</evidence>
<dbReference type="InterPro" id="IPR014729">
    <property type="entry name" value="Rossmann-like_a/b/a_fold"/>
</dbReference>
<dbReference type="InterPro" id="IPR006016">
    <property type="entry name" value="UspA"/>
</dbReference>
<evidence type="ECO:0000259" key="1">
    <source>
        <dbReference type="Pfam" id="PF00582"/>
    </source>
</evidence>
<organism evidence="2 3">
    <name type="scientific">Halohasta litchfieldiae</name>
    <dbReference type="NCBI Taxonomy" id="1073996"/>
    <lineage>
        <taxon>Archaea</taxon>
        <taxon>Methanobacteriati</taxon>
        <taxon>Methanobacteriota</taxon>
        <taxon>Stenosarchaea group</taxon>
        <taxon>Halobacteria</taxon>
        <taxon>Halobacteriales</taxon>
        <taxon>Haloferacaceae</taxon>
        <taxon>Halohasta</taxon>
    </lineage>
</organism>
<dbReference type="Pfam" id="PF00582">
    <property type="entry name" value="Usp"/>
    <property type="match status" value="1"/>
</dbReference>